<keyword evidence="2" id="KW-1185">Reference proteome</keyword>
<protein>
    <submittedName>
        <fullName evidence="1">Uncharacterized protein</fullName>
    </submittedName>
</protein>
<accession>A0A8R1ECE3</accession>
<organism evidence="1 2">
    <name type="scientific">Caenorhabditis japonica</name>
    <dbReference type="NCBI Taxonomy" id="281687"/>
    <lineage>
        <taxon>Eukaryota</taxon>
        <taxon>Metazoa</taxon>
        <taxon>Ecdysozoa</taxon>
        <taxon>Nematoda</taxon>
        <taxon>Chromadorea</taxon>
        <taxon>Rhabditida</taxon>
        <taxon>Rhabditina</taxon>
        <taxon>Rhabditomorpha</taxon>
        <taxon>Rhabditoidea</taxon>
        <taxon>Rhabditidae</taxon>
        <taxon>Peloderinae</taxon>
        <taxon>Caenorhabditis</taxon>
    </lineage>
</organism>
<dbReference type="AlphaFoldDB" id="A0A8R1ECE3"/>
<name>A0A8R1ECE3_CAEJA</name>
<evidence type="ECO:0000313" key="2">
    <source>
        <dbReference type="Proteomes" id="UP000005237"/>
    </source>
</evidence>
<proteinExistence type="predicted"/>
<sequence length="95" mass="10970">MCPLTVYMKLPWYNPGQPDLRPLMSQMDLEVNVNQNIYSLAIKMSGSQDASVLFAIRLVLHHFLLTEEYINISTTVLAKEELIFQLENVGEQREK</sequence>
<reference evidence="1" key="2">
    <citation type="submission" date="2022-06" db="UniProtKB">
        <authorList>
            <consortium name="EnsemblMetazoa"/>
        </authorList>
    </citation>
    <scope>IDENTIFICATION</scope>
    <source>
        <strain evidence="1">DF5081</strain>
    </source>
</reference>
<reference evidence="2" key="1">
    <citation type="submission" date="2010-08" db="EMBL/GenBank/DDBJ databases">
        <authorList>
            <consortium name="Caenorhabditis japonica Sequencing Consortium"/>
            <person name="Wilson R.K."/>
        </authorList>
    </citation>
    <scope>NUCLEOTIDE SEQUENCE [LARGE SCALE GENOMIC DNA]</scope>
    <source>
        <strain evidence="2">DF5081</strain>
    </source>
</reference>
<evidence type="ECO:0000313" key="1">
    <source>
        <dbReference type="EnsemblMetazoa" id="CJA32149.1"/>
    </source>
</evidence>
<dbReference type="Proteomes" id="UP000005237">
    <property type="component" value="Unassembled WGS sequence"/>
</dbReference>
<dbReference type="EnsemblMetazoa" id="CJA32149.1">
    <property type="protein sequence ID" value="CJA32149.1"/>
    <property type="gene ID" value="WBGene00207996"/>
</dbReference>